<feature type="compositionally biased region" description="Pro residues" evidence="1">
    <location>
        <begin position="57"/>
        <end position="81"/>
    </location>
</feature>
<evidence type="ECO:0000256" key="1">
    <source>
        <dbReference type="SAM" id="MobiDB-lite"/>
    </source>
</evidence>
<gene>
    <name evidence="2" type="ORF">G4B88_018256</name>
</gene>
<dbReference type="Pfam" id="PF11360">
    <property type="entry name" value="DUF3110"/>
    <property type="match status" value="1"/>
</dbReference>
<sequence length="594" mass="66601">MAGTNYSAAFSFVTPNITSNIRPRKLLLLAYTTTTPSKHVKYTKRRNSLRPKILKIPPQPQPQPHSPPTHRPSLPQKPPENPVILVIPPETLNEELPVAAEDNKVEEEELRSSETTGISNGSVGEISGRYFLKFGVYLCGAFVLQTVYAVWVLANQKDRDLDSSYSEKNRVSLSRDDKALSFNSVSESSNLGSFDEVQVGEKIEEIRAMAKQARKVERNEKNGQKKDSRTRKIGFGEILSTKSRTGIEKEIETRLRKLENSLNSDKEKFTGTYANFFINAEKKVEDEVRKNSLDERKENENQMYKKKHKFKSPSIDTRKNLKGFGDSEKYKVSKGKRDGFSDKIIAENGSVRNEKLGSQVEEEKDLTKNVLSDSNKGVSRGSGGEKKASKIGRPRNGVLHQEGRLEETSAESAKSRKSGMGSDETLMKENHETIEGHSDDLVSSRNGSSRKEVAGKKRVSNSVPKPQSNSETDMWWLGLPYVLVVLMHRGSDPEGPEGLYTLKPGIEARNQNDYSYTVAFEDRSDANNFCFLLESFFEDLGDVRADIVPLSIKELQEAINSNKLKVIVVKKGQLQLYAGQPFAEVEMALRSLVK</sequence>
<keyword evidence="3" id="KW-1185">Reference proteome</keyword>
<comment type="caution">
    <text evidence="2">The sequence shown here is derived from an EMBL/GenBank/DDBJ whole genome shotgun (WGS) entry which is preliminary data.</text>
</comment>
<dbReference type="Proteomes" id="UP000583929">
    <property type="component" value="Unassembled WGS sequence"/>
</dbReference>
<name>A0A7J6F392_CANSA</name>
<proteinExistence type="predicted"/>
<evidence type="ECO:0000313" key="3">
    <source>
        <dbReference type="Proteomes" id="UP000583929"/>
    </source>
</evidence>
<dbReference type="EMBL" id="JAATIQ010000277">
    <property type="protein sequence ID" value="KAF4365076.1"/>
    <property type="molecule type" value="Genomic_DNA"/>
</dbReference>
<dbReference type="InterPro" id="IPR021503">
    <property type="entry name" value="DUF3110"/>
</dbReference>
<dbReference type="AlphaFoldDB" id="A0A7J6F392"/>
<protein>
    <submittedName>
        <fullName evidence="2">Uncharacterized protein</fullName>
    </submittedName>
</protein>
<feature type="region of interest" description="Disordered" evidence="1">
    <location>
        <begin position="354"/>
        <end position="470"/>
    </location>
</feature>
<feature type="compositionally biased region" description="Polar residues" evidence="1">
    <location>
        <begin position="460"/>
        <end position="470"/>
    </location>
</feature>
<organism evidence="2 3">
    <name type="scientific">Cannabis sativa</name>
    <name type="common">Hemp</name>
    <name type="synonym">Marijuana</name>
    <dbReference type="NCBI Taxonomy" id="3483"/>
    <lineage>
        <taxon>Eukaryota</taxon>
        <taxon>Viridiplantae</taxon>
        <taxon>Streptophyta</taxon>
        <taxon>Embryophyta</taxon>
        <taxon>Tracheophyta</taxon>
        <taxon>Spermatophyta</taxon>
        <taxon>Magnoliopsida</taxon>
        <taxon>eudicotyledons</taxon>
        <taxon>Gunneridae</taxon>
        <taxon>Pentapetalae</taxon>
        <taxon>rosids</taxon>
        <taxon>fabids</taxon>
        <taxon>Rosales</taxon>
        <taxon>Cannabaceae</taxon>
        <taxon>Cannabis</taxon>
    </lineage>
</organism>
<feature type="region of interest" description="Disordered" evidence="1">
    <location>
        <begin position="306"/>
        <end position="332"/>
    </location>
</feature>
<dbReference type="PANTHER" id="PTHR34962">
    <property type="entry name" value="EMBRYO DEFECTIVE 1703-RELATED"/>
    <property type="match status" value="1"/>
</dbReference>
<accession>A0A7J6F392</accession>
<feature type="region of interest" description="Disordered" evidence="1">
    <location>
        <begin position="49"/>
        <end position="84"/>
    </location>
</feature>
<reference evidence="2 3" key="1">
    <citation type="journal article" date="2020" name="bioRxiv">
        <title>Sequence and annotation of 42 cannabis genomes reveals extensive copy number variation in cannabinoid synthesis and pathogen resistance genes.</title>
        <authorList>
            <person name="Mckernan K.J."/>
            <person name="Helbert Y."/>
            <person name="Kane L.T."/>
            <person name="Ebling H."/>
            <person name="Zhang L."/>
            <person name="Liu B."/>
            <person name="Eaton Z."/>
            <person name="Mclaughlin S."/>
            <person name="Kingan S."/>
            <person name="Baybayan P."/>
            <person name="Concepcion G."/>
            <person name="Jordan M."/>
            <person name="Riva A."/>
            <person name="Barbazuk W."/>
            <person name="Harkins T."/>
        </authorList>
    </citation>
    <scope>NUCLEOTIDE SEQUENCE [LARGE SCALE GENOMIC DNA]</scope>
    <source>
        <strain evidence="3">cv. Jamaican Lion 4</strain>
        <tissue evidence="2">Leaf</tissue>
    </source>
</reference>
<dbReference type="OrthoDB" id="1894577at2759"/>
<feature type="compositionally biased region" description="Basic and acidic residues" evidence="1">
    <location>
        <begin position="425"/>
        <end position="442"/>
    </location>
</feature>
<evidence type="ECO:0000313" key="2">
    <source>
        <dbReference type="EMBL" id="KAF4365076.1"/>
    </source>
</evidence>
<dbReference type="PANTHER" id="PTHR34962:SF3">
    <property type="entry name" value="ABC SUBFAMILY C PROTEIN"/>
    <property type="match status" value="1"/>
</dbReference>